<dbReference type="InterPro" id="IPR011993">
    <property type="entry name" value="PH-like_dom_sf"/>
</dbReference>
<feature type="compositionally biased region" description="Polar residues" evidence="7">
    <location>
        <begin position="620"/>
        <end position="635"/>
    </location>
</feature>
<evidence type="ECO:0000256" key="1">
    <source>
        <dbReference type="ARBA" id="ARBA00004123"/>
    </source>
</evidence>
<accession>G3AEB0</accession>
<dbReference type="GeneID" id="18871245"/>
<dbReference type="Proteomes" id="UP000000709">
    <property type="component" value="Unassembled WGS sequence"/>
</dbReference>
<sequence length="642" mass="71376">MDIVRGACSVDKVGGMVYIREDLAPSILEWKAIEADKTLSIPLNSLTNLQSTKETSPKMILKIVYKDDNGEEVPVKFTFSNRPTMNNVKDSLQAIVARSRTRVEATPVSATATPPASSAGGTPSTTTPTGSASTSAAASTSTAAVPAATVVDLSDAALLKNLALQQKLLYEDKTLRDTFTKTVITLNLSPTIFWSSRIPQLRTFALTISQHRGPYNVLSTIKPVATSDNQVNVNVTREMINEIFEIYPVIKLAFDDLVPHKFNEGEFWSRFFNSKLFRRLRGDKINLGNIRGDVVLDKYLYADDTRKRKGSVMEVDNDAEEENRKRQDVSVHKFLDLLGNEEDNSQKLGNKPDFTMRYDDTTASKTTGENEMVVLMRNMNKLSSKMMSVAEPEEQEKEKPEFKGLSSVEFHEYDEELNLHDLNDITSQEYVKLNIDPNLTTHSAQHTSQADVTALQLSEYLKNQFTSPRVDLTDTYNGKTADIERSSNEITTLTKHNFRNYKSIDNRGTNIVPKEISQEIIGYNITTTEFLSHFWGLFLRGNNPGQLRKLFTSLKNSKTGITELKTKAMAKLEQIEVVKASEKVKERVARELNACLEVLEVAIDRACSEYIAAVKQSTGASATNGTPAIGTSTPIAGTPVPE</sequence>
<dbReference type="InterPro" id="IPR035925">
    <property type="entry name" value="BSD_dom_sf"/>
</dbReference>
<dbReference type="OMA" id="NRPNFDM"/>
<evidence type="ECO:0000256" key="6">
    <source>
        <dbReference type="ARBA" id="ARBA00023242"/>
    </source>
</evidence>
<dbReference type="STRING" id="619300.G3AEB0"/>
<dbReference type="SUPFAM" id="SSF50729">
    <property type="entry name" value="PH domain-like"/>
    <property type="match status" value="1"/>
</dbReference>
<dbReference type="CDD" id="cd13229">
    <property type="entry name" value="PH_TFIIH"/>
    <property type="match status" value="1"/>
</dbReference>
<comment type="subcellular location">
    <subcellularLocation>
        <location evidence="1">Nucleus</location>
    </subcellularLocation>
</comment>
<proteinExistence type="inferred from homology"/>
<keyword evidence="3" id="KW-0677">Repeat</keyword>
<dbReference type="eggNOG" id="KOG2074">
    <property type="taxonomic scope" value="Eukaryota"/>
</dbReference>
<dbReference type="InterPro" id="IPR005607">
    <property type="entry name" value="BSD_dom"/>
</dbReference>
<feature type="domain" description="BSD" evidence="8">
    <location>
        <begin position="227"/>
        <end position="279"/>
    </location>
</feature>
<dbReference type="Pfam" id="PF03909">
    <property type="entry name" value="BSD"/>
    <property type="match status" value="1"/>
</dbReference>
<dbReference type="PROSITE" id="PS50858">
    <property type="entry name" value="BSD"/>
    <property type="match status" value="1"/>
</dbReference>
<dbReference type="GO" id="GO:0006351">
    <property type="term" value="P:DNA-templated transcription"/>
    <property type="evidence" value="ECO:0007669"/>
    <property type="project" value="InterPro"/>
</dbReference>
<evidence type="ECO:0000313" key="10">
    <source>
        <dbReference type="Proteomes" id="UP000000709"/>
    </source>
</evidence>
<dbReference type="OrthoDB" id="360521at2759"/>
<evidence type="ECO:0000256" key="3">
    <source>
        <dbReference type="ARBA" id="ARBA00022737"/>
    </source>
</evidence>
<evidence type="ECO:0000256" key="7">
    <source>
        <dbReference type="SAM" id="MobiDB-lite"/>
    </source>
</evidence>
<keyword evidence="5" id="KW-0804">Transcription</keyword>
<organism evidence="10">
    <name type="scientific">Spathaspora passalidarum (strain NRRL Y-27907 / 11-Y1)</name>
    <dbReference type="NCBI Taxonomy" id="619300"/>
    <lineage>
        <taxon>Eukaryota</taxon>
        <taxon>Fungi</taxon>
        <taxon>Dikarya</taxon>
        <taxon>Ascomycota</taxon>
        <taxon>Saccharomycotina</taxon>
        <taxon>Pichiomycetes</taxon>
        <taxon>Debaryomycetaceae</taxon>
        <taxon>Spathaspora</taxon>
    </lineage>
</organism>
<dbReference type="SMART" id="SM00751">
    <property type="entry name" value="BSD"/>
    <property type="match status" value="2"/>
</dbReference>
<evidence type="ECO:0000256" key="4">
    <source>
        <dbReference type="ARBA" id="ARBA00023015"/>
    </source>
</evidence>
<keyword evidence="6" id="KW-0539">Nucleus</keyword>
<keyword evidence="4" id="KW-0805">Transcription regulation</keyword>
<reference evidence="9 10" key="1">
    <citation type="journal article" date="2011" name="Proc. Natl. Acad. Sci. U.S.A.">
        <title>Comparative genomics of xylose-fermenting fungi for enhanced biofuel production.</title>
        <authorList>
            <person name="Wohlbach D.J."/>
            <person name="Kuo A."/>
            <person name="Sato T.K."/>
            <person name="Potts K.M."/>
            <person name="Salamov A.A."/>
            <person name="LaButti K.M."/>
            <person name="Sun H."/>
            <person name="Clum A."/>
            <person name="Pangilinan J.L."/>
            <person name="Lindquist E.A."/>
            <person name="Lucas S."/>
            <person name="Lapidus A."/>
            <person name="Jin M."/>
            <person name="Gunawan C."/>
            <person name="Balan V."/>
            <person name="Dale B.E."/>
            <person name="Jeffries T.W."/>
            <person name="Zinkel R."/>
            <person name="Barry K.W."/>
            <person name="Grigoriev I.V."/>
            <person name="Gasch A.P."/>
        </authorList>
    </citation>
    <scope>NUCLEOTIDE SEQUENCE [LARGE SCALE GENOMIC DNA]</scope>
    <source>
        <strain evidence="10">NRRL Y-27907 / 11-Y1</strain>
    </source>
</reference>
<evidence type="ECO:0000259" key="8">
    <source>
        <dbReference type="PROSITE" id="PS50858"/>
    </source>
</evidence>
<evidence type="ECO:0000313" key="9">
    <source>
        <dbReference type="EMBL" id="EGW35644.1"/>
    </source>
</evidence>
<feature type="region of interest" description="Disordered" evidence="7">
    <location>
        <begin position="620"/>
        <end position="642"/>
    </location>
</feature>
<dbReference type="GO" id="GO:0000439">
    <property type="term" value="C:transcription factor TFIIH core complex"/>
    <property type="evidence" value="ECO:0007669"/>
    <property type="project" value="InterPro"/>
</dbReference>
<dbReference type="Gene3D" id="2.30.29.30">
    <property type="entry name" value="Pleckstrin-homology domain (PH domain)/Phosphotyrosine-binding domain (PTB)"/>
    <property type="match status" value="1"/>
</dbReference>
<dbReference type="FunCoup" id="G3AEB0">
    <property type="interactions" value="957"/>
</dbReference>
<gene>
    <name evidence="9" type="ORF">SPAPADRAFT_48618</name>
</gene>
<name>G3AEB0_SPAPN</name>
<dbReference type="InterPro" id="IPR013876">
    <property type="entry name" value="TFIIH_BTF_p62_N"/>
</dbReference>
<dbReference type="SUPFAM" id="SSF140383">
    <property type="entry name" value="BSD domain-like"/>
    <property type="match status" value="2"/>
</dbReference>
<feature type="compositionally biased region" description="Low complexity" evidence="7">
    <location>
        <begin position="105"/>
        <end position="135"/>
    </location>
</feature>
<dbReference type="GO" id="GO:0006289">
    <property type="term" value="P:nucleotide-excision repair"/>
    <property type="evidence" value="ECO:0007669"/>
    <property type="project" value="InterPro"/>
</dbReference>
<dbReference type="Pfam" id="PF08567">
    <property type="entry name" value="PH_TFIIH"/>
    <property type="match status" value="1"/>
</dbReference>
<evidence type="ECO:0000256" key="5">
    <source>
        <dbReference type="ARBA" id="ARBA00023163"/>
    </source>
</evidence>
<comment type="similarity">
    <text evidence="2">Belongs to the TFB1 family.</text>
</comment>
<evidence type="ECO:0000256" key="2">
    <source>
        <dbReference type="ARBA" id="ARBA00009448"/>
    </source>
</evidence>
<dbReference type="InterPro" id="IPR027079">
    <property type="entry name" value="Tfb1/GTF2H1"/>
</dbReference>
<dbReference type="EMBL" id="GL996499">
    <property type="protein sequence ID" value="EGW35644.1"/>
    <property type="molecule type" value="Genomic_DNA"/>
</dbReference>
<feature type="region of interest" description="Disordered" evidence="7">
    <location>
        <begin position="103"/>
        <end position="135"/>
    </location>
</feature>
<dbReference type="HOGENOM" id="CLU_019188_0_0_1"/>
<dbReference type="InParanoid" id="G3AEB0"/>
<dbReference type="AlphaFoldDB" id="G3AEB0"/>
<protein>
    <recommendedName>
        <fullName evidence="8">BSD domain-containing protein</fullName>
    </recommendedName>
</protein>
<keyword evidence="10" id="KW-1185">Reference proteome</keyword>
<dbReference type="RefSeq" id="XP_007373056.1">
    <property type="nucleotide sequence ID" value="XM_007372994.1"/>
</dbReference>
<dbReference type="PANTHER" id="PTHR12856">
    <property type="entry name" value="TRANSCRIPTION INITIATION FACTOR IIH-RELATED"/>
    <property type="match status" value="1"/>
</dbReference>
<dbReference type="KEGG" id="spaa:SPAPADRAFT_48618"/>